<reference evidence="1 2" key="1">
    <citation type="submission" date="2017-05" db="EMBL/GenBank/DDBJ databases">
        <title>The Genome Sequence of Enterococcus sp. 8G7_MSG3316.</title>
        <authorList>
            <consortium name="The Broad Institute Genomics Platform"/>
            <consortium name="The Broad Institute Genomic Center for Infectious Diseases"/>
            <person name="Earl A."/>
            <person name="Manson A."/>
            <person name="Schwartman J."/>
            <person name="Gilmore M."/>
            <person name="Abouelleil A."/>
            <person name="Cao P."/>
            <person name="Chapman S."/>
            <person name="Cusick C."/>
            <person name="Shea T."/>
            <person name="Young S."/>
            <person name="Neafsey D."/>
            <person name="Nusbaum C."/>
            <person name="Birren B."/>
        </authorList>
    </citation>
    <scope>NUCLEOTIDE SEQUENCE [LARGE SCALE GENOMIC DNA]</scope>
    <source>
        <strain evidence="1 2">8G7_MSG3316</strain>
    </source>
</reference>
<gene>
    <name evidence="1" type="ORF">A5886_002664</name>
</gene>
<protein>
    <recommendedName>
        <fullName evidence="3">DUF1015 domain-containing protein</fullName>
    </recommendedName>
</protein>
<name>A0A242A961_9ENTE</name>
<dbReference type="PIRSF" id="PIRSF033563">
    <property type="entry name" value="UCP033563"/>
    <property type="match status" value="1"/>
</dbReference>
<dbReference type="PANTHER" id="PTHR36454:SF1">
    <property type="entry name" value="DUF1015 DOMAIN-CONTAINING PROTEIN"/>
    <property type="match status" value="1"/>
</dbReference>
<evidence type="ECO:0008006" key="3">
    <source>
        <dbReference type="Google" id="ProtNLM"/>
    </source>
</evidence>
<evidence type="ECO:0000313" key="2">
    <source>
        <dbReference type="Proteomes" id="UP000195043"/>
    </source>
</evidence>
<comment type="caution">
    <text evidence="1">The sequence shown here is derived from an EMBL/GenBank/DDBJ whole genome shotgun (WGS) entry which is preliminary data.</text>
</comment>
<dbReference type="Proteomes" id="UP000195043">
    <property type="component" value="Unassembled WGS sequence"/>
</dbReference>
<sequence>MVKVYPFKAIRPQAELAEQVAELPYDVVNSQEAAEYAAGNPYSYFHIDRSEIDLPGIDPYDSQVYQKAAANLTAFLESGWLLQDAQPAYYLYQLTMAGRSQTGLVVCTSIDDYISGKIKKHEFTRPEKEIDRINHVLACDANTSPIFLSYRQPASVKEQIDAWQATHQPLYDFNSYHDVEHRVWLVDDQGFLDTVSSAFAAVDALYIADGHHRTESAVKVGLQKREAGQSSQESERFLSILFPENELAIWEYNRVLRYPAPENFFELLANHFTVTRTDEKKPAHAGTIHLYIDHQWWALTIKSSSIPTDAVGSLDVSLLQSYVLEAIFGIEDIRTDKGIDFVGGIRGPEALERLVDSGEWSLAFSMYPTQMSDLLAVADAGEIMPPKSTWFEPKLLSGLFLHDLETK</sequence>
<organism evidence="1 2">
    <name type="scientific">Candidatus Enterococcus testudinis</name>
    <dbReference type="NCBI Taxonomy" id="1834191"/>
    <lineage>
        <taxon>Bacteria</taxon>
        <taxon>Bacillati</taxon>
        <taxon>Bacillota</taxon>
        <taxon>Bacilli</taxon>
        <taxon>Lactobacillales</taxon>
        <taxon>Enterococcaceae</taxon>
        <taxon>Enterococcus</taxon>
    </lineage>
</organism>
<dbReference type="EMBL" id="NGKU01000001">
    <property type="protein sequence ID" value="OTN77564.1"/>
    <property type="molecule type" value="Genomic_DNA"/>
</dbReference>
<dbReference type="STRING" id="1834191.A5886_002664"/>
<dbReference type="OrthoDB" id="9781616at2"/>
<dbReference type="RefSeq" id="WP_086275574.1">
    <property type="nucleotide sequence ID" value="NZ_NGKU01000001.1"/>
</dbReference>
<keyword evidence="2" id="KW-1185">Reference proteome</keyword>
<dbReference type="AlphaFoldDB" id="A0A242A961"/>
<evidence type="ECO:0000313" key="1">
    <source>
        <dbReference type="EMBL" id="OTN77564.1"/>
    </source>
</evidence>
<dbReference type="Pfam" id="PF06245">
    <property type="entry name" value="DUF1015"/>
    <property type="match status" value="1"/>
</dbReference>
<accession>A0A242A961</accession>
<dbReference type="PANTHER" id="PTHR36454">
    <property type="entry name" value="LMO2823 PROTEIN"/>
    <property type="match status" value="1"/>
</dbReference>
<dbReference type="InterPro" id="IPR008323">
    <property type="entry name" value="UCP033563"/>
</dbReference>
<proteinExistence type="predicted"/>